<dbReference type="SMART" id="SM00028">
    <property type="entry name" value="TPR"/>
    <property type="match status" value="5"/>
</dbReference>
<dbReference type="InterPro" id="IPR019734">
    <property type="entry name" value="TPR_rpt"/>
</dbReference>
<dbReference type="Pfam" id="PF13181">
    <property type="entry name" value="TPR_8"/>
    <property type="match status" value="2"/>
</dbReference>
<dbReference type="Pfam" id="PF13432">
    <property type="entry name" value="TPR_16"/>
    <property type="match status" value="1"/>
</dbReference>
<dbReference type="SUPFAM" id="SSF48452">
    <property type="entry name" value="TPR-like"/>
    <property type="match status" value="1"/>
</dbReference>
<evidence type="ECO:0000256" key="2">
    <source>
        <dbReference type="ARBA" id="ARBA00022803"/>
    </source>
</evidence>
<evidence type="ECO:0000256" key="3">
    <source>
        <dbReference type="PROSITE-ProRule" id="PRU00339"/>
    </source>
</evidence>
<evidence type="ECO:0000256" key="1">
    <source>
        <dbReference type="ARBA" id="ARBA00022737"/>
    </source>
</evidence>
<dbReference type="Proteomes" id="UP000189681">
    <property type="component" value="Unassembled WGS sequence"/>
</dbReference>
<organism evidence="4 5">
    <name type="scientific">Candidatus Brocadia carolinensis</name>
    <dbReference type="NCBI Taxonomy" id="1004156"/>
    <lineage>
        <taxon>Bacteria</taxon>
        <taxon>Pseudomonadati</taxon>
        <taxon>Planctomycetota</taxon>
        <taxon>Candidatus Brocadiia</taxon>
        <taxon>Candidatus Brocadiales</taxon>
        <taxon>Candidatus Brocadiaceae</taxon>
        <taxon>Candidatus Brocadia</taxon>
    </lineage>
</organism>
<keyword evidence="2 3" id="KW-0802">TPR repeat</keyword>
<proteinExistence type="predicted"/>
<feature type="repeat" description="TPR" evidence="3">
    <location>
        <begin position="144"/>
        <end position="177"/>
    </location>
</feature>
<dbReference type="PANTHER" id="PTHR44858">
    <property type="entry name" value="TETRATRICOPEPTIDE REPEAT PROTEIN 6"/>
    <property type="match status" value="1"/>
</dbReference>
<gene>
    <name evidence="4" type="ORF">AYP45_09530</name>
</gene>
<dbReference type="Gene3D" id="1.25.40.10">
    <property type="entry name" value="Tetratricopeptide repeat domain"/>
    <property type="match status" value="3"/>
</dbReference>
<evidence type="ECO:0000313" key="4">
    <source>
        <dbReference type="EMBL" id="OOP56294.1"/>
    </source>
</evidence>
<dbReference type="STRING" id="1004156.AYP45_09530"/>
<keyword evidence="1" id="KW-0677">Repeat</keyword>
<dbReference type="PROSITE" id="PS50005">
    <property type="entry name" value="TPR"/>
    <property type="match status" value="3"/>
</dbReference>
<dbReference type="InterPro" id="IPR050498">
    <property type="entry name" value="Ycf3"/>
</dbReference>
<sequence length="271" mass="30447">MMCVVKLTNVIPVIALVMQGLFFSVSATEELKTSNPPLSIWERPRYEKARLAVEKGLIDLAIPELEKITVLYPENVEAHAYLGLAYSQKGLIPCAVGEFQKIFQINPNLRNTSFDYPMTKDTPDAVREFATNFEGIIDLIDEFTGAHEVMGSLYVQLGRLGDALNEYKEALRLARVGEKETLSGIDQAIQEYEDVLQLKLNCVEAFIKLACAHAEKGMLDMSIADIQKAISLEPDRLDARVYLACFYAKKRMLSEALQALDEAKKNPRYHP</sequence>
<evidence type="ECO:0000313" key="5">
    <source>
        <dbReference type="Proteomes" id="UP000189681"/>
    </source>
</evidence>
<comment type="caution">
    <text evidence="4">The sequence shown here is derived from an EMBL/GenBank/DDBJ whole genome shotgun (WGS) entry which is preliminary data.</text>
</comment>
<feature type="repeat" description="TPR" evidence="3">
    <location>
        <begin position="76"/>
        <end position="109"/>
    </location>
</feature>
<dbReference type="PANTHER" id="PTHR44858:SF1">
    <property type="entry name" value="UDP-N-ACETYLGLUCOSAMINE--PEPTIDE N-ACETYLGLUCOSAMINYLTRANSFERASE SPINDLY-RELATED"/>
    <property type="match status" value="1"/>
</dbReference>
<protein>
    <submittedName>
        <fullName evidence="4">Uncharacterized protein</fullName>
    </submittedName>
</protein>
<feature type="repeat" description="TPR" evidence="3">
    <location>
        <begin position="203"/>
        <end position="236"/>
    </location>
</feature>
<dbReference type="InterPro" id="IPR011990">
    <property type="entry name" value="TPR-like_helical_dom_sf"/>
</dbReference>
<accession>A0A1V4AT22</accession>
<dbReference type="EMBL" id="AYTS01000085">
    <property type="protein sequence ID" value="OOP56294.1"/>
    <property type="molecule type" value="Genomic_DNA"/>
</dbReference>
<reference evidence="4 5" key="1">
    <citation type="journal article" date="2017" name="Water Res.">
        <title>Discovery and metagenomic analysis of an anammox bacterial enrichment related to Candidatus "Brocadia caroliniensis" in a full-scale glycerol-fed nitritation-denitritation separate centrate treatment process.</title>
        <authorList>
            <person name="Park H."/>
            <person name="Brotto A.C."/>
            <person name="van Loosdrecht M.C."/>
            <person name="Chandran K."/>
        </authorList>
    </citation>
    <scope>NUCLEOTIDE SEQUENCE [LARGE SCALE GENOMIC DNA]</scope>
    <source>
        <strain evidence="4">26THWARD</strain>
    </source>
</reference>
<dbReference type="AlphaFoldDB" id="A0A1V4AT22"/>
<name>A0A1V4AT22_9BACT</name>